<evidence type="ECO:0000313" key="2">
    <source>
        <dbReference type="Proteomes" id="UP000828390"/>
    </source>
</evidence>
<protein>
    <submittedName>
        <fullName evidence="1">Uncharacterized protein</fullName>
    </submittedName>
</protein>
<dbReference type="AlphaFoldDB" id="A0A9D4NPP1"/>
<dbReference type="Proteomes" id="UP000828390">
    <property type="component" value="Unassembled WGS sequence"/>
</dbReference>
<proteinExistence type="predicted"/>
<dbReference type="EMBL" id="JAIWYP010000001">
    <property type="protein sequence ID" value="KAH3898421.1"/>
    <property type="molecule type" value="Genomic_DNA"/>
</dbReference>
<evidence type="ECO:0000313" key="1">
    <source>
        <dbReference type="EMBL" id="KAH3898421.1"/>
    </source>
</evidence>
<dbReference type="Gene3D" id="2.120.10.30">
    <property type="entry name" value="TolB, C-terminal domain"/>
    <property type="match status" value="1"/>
</dbReference>
<comment type="caution">
    <text evidence="1">The sequence shown here is derived from an EMBL/GenBank/DDBJ whole genome shotgun (WGS) entry which is preliminary data.</text>
</comment>
<sequence length="191" mass="21054">MSGKTVCLLYVSPNNVIRLTKKINTSTKVFSICCMTPSNMVVSTYGEYGHPLRMITQAGVESDLNHCKFPKKWYGYEESRCTYVPSKNTLVLTDKIAHTVYMYDIVKGTTIAVTNENIEYPRGACRGPGDTVLVCIGAMNSILHLTADGDILDTYQVDMTLPFSLCMAQDGSKLAVSSGNGHKKLMVYKLS</sequence>
<name>A0A9D4NPP1_DREPO</name>
<accession>A0A9D4NPP1</accession>
<reference evidence="1" key="2">
    <citation type="submission" date="2020-11" db="EMBL/GenBank/DDBJ databases">
        <authorList>
            <person name="McCartney M.A."/>
            <person name="Auch B."/>
            <person name="Kono T."/>
            <person name="Mallez S."/>
            <person name="Becker A."/>
            <person name="Gohl D.M."/>
            <person name="Silverstein K.A.T."/>
            <person name="Koren S."/>
            <person name="Bechman K.B."/>
            <person name="Herman A."/>
            <person name="Abrahante J.E."/>
            <person name="Garbe J."/>
        </authorList>
    </citation>
    <scope>NUCLEOTIDE SEQUENCE</scope>
    <source>
        <strain evidence="1">Duluth1</strain>
        <tissue evidence="1">Whole animal</tissue>
    </source>
</reference>
<dbReference type="InterPro" id="IPR011042">
    <property type="entry name" value="6-blade_b-propeller_TolB-like"/>
</dbReference>
<reference evidence="1" key="1">
    <citation type="journal article" date="2019" name="bioRxiv">
        <title>The Genome of the Zebra Mussel, Dreissena polymorpha: A Resource for Invasive Species Research.</title>
        <authorList>
            <person name="McCartney M.A."/>
            <person name="Auch B."/>
            <person name="Kono T."/>
            <person name="Mallez S."/>
            <person name="Zhang Y."/>
            <person name="Obille A."/>
            <person name="Becker A."/>
            <person name="Abrahante J.E."/>
            <person name="Garbe J."/>
            <person name="Badalamenti J.P."/>
            <person name="Herman A."/>
            <person name="Mangelson H."/>
            <person name="Liachko I."/>
            <person name="Sullivan S."/>
            <person name="Sone E.D."/>
            <person name="Koren S."/>
            <person name="Silverstein K.A.T."/>
            <person name="Beckman K.B."/>
            <person name="Gohl D.M."/>
        </authorList>
    </citation>
    <scope>NUCLEOTIDE SEQUENCE</scope>
    <source>
        <strain evidence="1">Duluth1</strain>
        <tissue evidence="1">Whole animal</tissue>
    </source>
</reference>
<organism evidence="1 2">
    <name type="scientific">Dreissena polymorpha</name>
    <name type="common">Zebra mussel</name>
    <name type="synonym">Mytilus polymorpha</name>
    <dbReference type="NCBI Taxonomy" id="45954"/>
    <lineage>
        <taxon>Eukaryota</taxon>
        <taxon>Metazoa</taxon>
        <taxon>Spiralia</taxon>
        <taxon>Lophotrochozoa</taxon>
        <taxon>Mollusca</taxon>
        <taxon>Bivalvia</taxon>
        <taxon>Autobranchia</taxon>
        <taxon>Heteroconchia</taxon>
        <taxon>Euheterodonta</taxon>
        <taxon>Imparidentia</taxon>
        <taxon>Neoheterodontei</taxon>
        <taxon>Myida</taxon>
        <taxon>Dreissenoidea</taxon>
        <taxon>Dreissenidae</taxon>
        <taxon>Dreissena</taxon>
    </lineage>
</organism>
<gene>
    <name evidence="1" type="ORF">DPMN_022651</name>
</gene>
<dbReference type="SUPFAM" id="SSF63829">
    <property type="entry name" value="Calcium-dependent phosphotriesterase"/>
    <property type="match status" value="1"/>
</dbReference>
<keyword evidence="2" id="KW-1185">Reference proteome</keyword>